<evidence type="ECO:0000256" key="1">
    <source>
        <dbReference type="ARBA" id="ARBA00004613"/>
    </source>
</evidence>
<dbReference type="GeneID" id="106012346"/>
<keyword evidence="5" id="KW-0732">Signal</keyword>
<dbReference type="Gene3D" id="3.40.30.10">
    <property type="entry name" value="Glutaredoxin"/>
    <property type="match status" value="1"/>
</dbReference>
<comment type="subcellular location">
    <subcellularLocation>
        <location evidence="1">Secreted</location>
    </subcellularLocation>
</comment>
<keyword evidence="8" id="KW-1185">Reference proteome</keyword>
<keyword evidence="4 7" id="KW-0575">Peroxidase</keyword>
<evidence type="ECO:0000256" key="4">
    <source>
        <dbReference type="ARBA" id="ARBA00022559"/>
    </source>
</evidence>
<keyword evidence="3" id="KW-0964">Secreted</keyword>
<evidence type="ECO:0000256" key="5">
    <source>
        <dbReference type="ARBA" id="ARBA00022729"/>
    </source>
</evidence>
<sequence>MNALLRNIPASQFSIVGFPSNQFGHQEPGDNATEILNGLRYVRPGGGFEPHPDMHMMLKCDVNGPDEIPLYAYLKASCPQPRTAEFHPRENFWEPIKASDVEWNFEKFLVSPDGVPLFRFRAMVEPIDLKKLFIALLSPVEDLAAQRREVGKILKDLDGEIKKREEAADEES</sequence>
<evidence type="ECO:0000256" key="3">
    <source>
        <dbReference type="ARBA" id="ARBA00022525"/>
    </source>
</evidence>
<dbReference type="InterPro" id="IPR000889">
    <property type="entry name" value="Glutathione_peroxidase"/>
</dbReference>
<dbReference type="PANTHER" id="PTHR11592:SF88">
    <property type="entry name" value="GLUTATHIONE PEROXIDASE-RELATED"/>
    <property type="match status" value="1"/>
</dbReference>
<dbReference type="Pfam" id="PF00255">
    <property type="entry name" value="GSHPx"/>
    <property type="match status" value="1"/>
</dbReference>
<evidence type="ECO:0000313" key="8">
    <source>
        <dbReference type="Proteomes" id="UP000694888"/>
    </source>
</evidence>
<proteinExistence type="inferred from homology"/>
<dbReference type="GO" id="GO:0004601">
    <property type="term" value="F:peroxidase activity"/>
    <property type="evidence" value="ECO:0007669"/>
    <property type="project" value="UniProtKB-KW"/>
</dbReference>
<keyword evidence="6 7" id="KW-0560">Oxidoreductase</keyword>
<evidence type="ECO:0000313" key="9">
    <source>
        <dbReference type="RefSeq" id="XP_012940524.1"/>
    </source>
</evidence>
<dbReference type="PRINTS" id="PR01011">
    <property type="entry name" value="GLUTPROXDASE"/>
</dbReference>
<protein>
    <recommendedName>
        <fullName evidence="7">Glutathione peroxidase</fullName>
    </recommendedName>
</protein>
<evidence type="ECO:0000256" key="7">
    <source>
        <dbReference type="RuleBase" id="RU000499"/>
    </source>
</evidence>
<reference evidence="9" key="1">
    <citation type="submission" date="2025-08" db="UniProtKB">
        <authorList>
            <consortium name="RefSeq"/>
        </authorList>
    </citation>
    <scope>IDENTIFICATION</scope>
</reference>
<evidence type="ECO:0000256" key="2">
    <source>
        <dbReference type="ARBA" id="ARBA00006926"/>
    </source>
</evidence>
<dbReference type="InterPro" id="IPR029760">
    <property type="entry name" value="GPX_CS"/>
</dbReference>
<dbReference type="SUPFAM" id="SSF52833">
    <property type="entry name" value="Thioredoxin-like"/>
    <property type="match status" value="1"/>
</dbReference>
<name>A0ABM1A490_APLCA</name>
<dbReference type="Proteomes" id="UP000694888">
    <property type="component" value="Unplaced"/>
</dbReference>
<dbReference type="RefSeq" id="XP_012940524.1">
    <property type="nucleotide sequence ID" value="XM_013085070.2"/>
</dbReference>
<gene>
    <name evidence="9" type="primary">LOC106012346</name>
</gene>
<comment type="similarity">
    <text evidence="2 7">Belongs to the glutathione peroxidase family.</text>
</comment>
<dbReference type="PROSITE" id="PS51355">
    <property type="entry name" value="GLUTATHIONE_PEROXID_3"/>
    <property type="match status" value="1"/>
</dbReference>
<evidence type="ECO:0000256" key="6">
    <source>
        <dbReference type="ARBA" id="ARBA00023002"/>
    </source>
</evidence>
<dbReference type="InterPro" id="IPR036249">
    <property type="entry name" value="Thioredoxin-like_sf"/>
</dbReference>
<accession>A0ABM1A490</accession>
<organism evidence="8 9">
    <name type="scientific">Aplysia californica</name>
    <name type="common">California sea hare</name>
    <dbReference type="NCBI Taxonomy" id="6500"/>
    <lineage>
        <taxon>Eukaryota</taxon>
        <taxon>Metazoa</taxon>
        <taxon>Spiralia</taxon>
        <taxon>Lophotrochozoa</taxon>
        <taxon>Mollusca</taxon>
        <taxon>Gastropoda</taxon>
        <taxon>Heterobranchia</taxon>
        <taxon>Euthyneura</taxon>
        <taxon>Tectipleura</taxon>
        <taxon>Aplysiida</taxon>
        <taxon>Aplysioidea</taxon>
        <taxon>Aplysiidae</taxon>
        <taxon>Aplysia</taxon>
    </lineage>
</organism>
<dbReference type="PANTHER" id="PTHR11592">
    <property type="entry name" value="GLUTATHIONE PEROXIDASE"/>
    <property type="match status" value="1"/>
</dbReference>
<dbReference type="PROSITE" id="PS00763">
    <property type="entry name" value="GLUTATHIONE_PEROXID_2"/>
    <property type="match status" value="1"/>
</dbReference>